<accession>A0A6L6QBA2</accession>
<evidence type="ECO:0008006" key="3">
    <source>
        <dbReference type="Google" id="ProtNLM"/>
    </source>
</evidence>
<dbReference type="Proteomes" id="UP000472320">
    <property type="component" value="Unassembled WGS sequence"/>
</dbReference>
<organism evidence="1 2">
    <name type="scientific">Massilia eburnea</name>
    <dbReference type="NCBI Taxonomy" id="1776165"/>
    <lineage>
        <taxon>Bacteria</taxon>
        <taxon>Pseudomonadati</taxon>
        <taxon>Pseudomonadota</taxon>
        <taxon>Betaproteobacteria</taxon>
        <taxon>Burkholderiales</taxon>
        <taxon>Oxalobacteraceae</taxon>
        <taxon>Telluria group</taxon>
        <taxon>Massilia</taxon>
    </lineage>
</organism>
<reference evidence="1 2" key="1">
    <citation type="submission" date="2019-11" db="EMBL/GenBank/DDBJ databases">
        <title>Type strains purchased from KCTC, JCM and DSMZ.</title>
        <authorList>
            <person name="Lu H."/>
        </authorList>
    </citation>
    <scope>NUCLEOTIDE SEQUENCE [LARGE SCALE GENOMIC DNA]</scope>
    <source>
        <strain evidence="1 2">JCM 31587</strain>
    </source>
</reference>
<gene>
    <name evidence="1" type="ORF">GM658_03930</name>
</gene>
<dbReference type="RefSeq" id="WP_155452694.1">
    <property type="nucleotide sequence ID" value="NZ_WNKX01000002.1"/>
</dbReference>
<proteinExistence type="predicted"/>
<evidence type="ECO:0000313" key="1">
    <source>
        <dbReference type="EMBL" id="MTW09742.1"/>
    </source>
</evidence>
<evidence type="ECO:0000313" key="2">
    <source>
        <dbReference type="Proteomes" id="UP000472320"/>
    </source>
</evidence>
<name>A0A6L6QBA2_9BURK</name>
<dbReference type="EMBL" id="WNKX01000002">
    <property type="protein sequence ID" value="MTW09742.1"/>
    <property type="molecule type" value="Genomic_DNA"/>
</dbReference>
<dbReference type="AlphaFoldDB" id="A0A6L6QBA2"/>
<comment type="caution">
    <text evidence="1">The sequence shown here is derived from an EMBL/GenBank/DDBJ whole genome shotgun (WGS) entry which is preliminary data.</text>
</comment>
<keyword evidence="2" id="KW-1185">Reference proteome</keyword>
<dbReference type="OrthoDB" id="6194308at2"/>
<sequence length="273" mass="31099">MGRIYRDNQQEEPGEFCSALAIGDSWFWYPNHNLLEILVDHPRTSADHSNVRLLGYNGAELQDYVGAGRYAREVEHWLSPLWKDGFSEFYISGAGNDAVDYSLALRADCSTFTSAEECFDPFGVQTLLRRISSALGSLIHDIRWAYKDDQIVRPIFLNGYDYPTPDGRGFQFGPVKGGPWLAPAMDKARVKPNLALRQQIMEILIDRLNDEVFEPFDQPGNEIVHIDSRGVLAHYPGKYKLDWTNEIHPTNGGFAKIFETAWLPQLLKYQIAR</sequence>
<protein>
    <recommendedName>
        <fullName evidence="3">SGNH/GDSL hydrolase family protein</fullName>
    </recommendedName>
</protein>